<dbReference type="RefSeq" id="WP_077304138.1">
    <property type="nucleotide sequence ID" value="NZ_CP016090.1"/>
</dbReference>
<sequence>MKYNNILKGKFILRPNRFIAYVEIDGNEEVCHVKNTGRCKELLTPNATVFIQKNDNPKRKTKFSLIGVVKGDRMINMDSQVTNKVVHEWILKGNLLKDVTLIKPEAKYKNSRFDFYVETKHKKIFIEVKGVTLENNGIVKFPDAPTERGVKHLRELIDCVREGYDAYVIFVIQMKDVVHFEPNVETHKEFGDTLKYAKENGVNIVAVDCLVDEDSINIRDYVDVIL</sequence>
<evidence type="ECO:0000313" key="4">
    <source>
        <dbReference type="EMBL" id="NRV08536.1"/>
    </source>
</evidence>
<dbReference type="InterPro" id="IPR040452">
    <property type="entry name" value="SfsA_C"/>
</dbReference>
<evidence type="ECO:0000256" key="1">
    <source>
        <dbReference type="HAMAP-Rule" id="MF_00095"/>
    </source>
</evidence>
<accession>A0A1S8R5R7</accession>
<dbReference type="NCBIfam" id="TIGR00230">
    <property type="entry name" value="sfsA"/>
    <property type="match status" value="1"/>
</dbReference>
<dbReference type="Proteomes" id="UP000821656">
    <property type="component" value="Unassembled WGS sequence"/>
</dbReference>
<proteinExistence type="inferred from homology"/>
<dbReference type="GO" id="GO:0003677">
    <property type="term" value="F:DNA binding"/>
    <property type="evidence" value="ECO:0007669"/>
    <property type="project" value="InterPro"/>
</dbReference>
<protein>
    <recommendedName>
        <fullName evidence="1">Sugar fermentation stimulation protein homolog</fullName>
    </recommendedName>
</protein>
<name>A0A1S8R5R7_CLOBE</name>
<dbReference type="Pfam" id="PF03749">
    <property type="entry name" value="SfsA"/>
    <property type="match status" value="1"/>
</dbReference>
<evidence type="ECO:0000259" key="2">
    <source>
        <dbReference type="Pfam" id="PF03749"/>
    </source>
</evidence>
<dbReference type="Gene3D" id="2.40.50.580">
    <property type="match status" value="1"/>
</dbReference>
<dbReference type="CDD" id="cd22359">
    <property type="entry name" value="SfsA-like_bacterial"/>
    <property type="match status" value="1"/>
</dbReference>
<dbReference type="Gene3D" id="3.40.1350.60">
    <property type="match status" value="1"/>
</dbReference>
<dbReference type="EMBL" id="JABSXK010000001">
    <property type="protein sequence ID" value="NRV08536.1"/>
    <property type="molecule type" value="Genomic_DNA"/>
</dbReference>
<reference evidence="4" key="1">
    <citation type="submission" date="2020-05" db="EMBL/GenBank/DDBJ databases">
        <title>Genomic insights into acetone-butanol-ethanol (ABE) fermentation by sequencing solventogenic clostridia strains.</title>
        <authorList>
            <person name="Brown S."/>
        </authorList>
    </citation>
    <scope>NUCLEOTIDE SEQUENCE</scope>
    <source>
        <strain evidence="4">DJ126</strain>
    </source>
</reference>
<dbReference type="InterPro" id="IPR041465">
    <property type="entry name" value="SfsA_N"/>
</dbReference>
<dbReference type="HAMAP" id="MF_00095">
    <property type="entry name" value="SfsA"/>
    <property type="match status" value="1"/>
</dbReference>
<feature type="domain" description="Sugar fermentation stimulation protein C-terminal" evidence="2">
    <location>
        <begin position="80"/>
        <end position="214"/>
    </location>
</feature>
<feature type="domain" description="SfsA N-terminal OB" evidence="3">
    <location>
        <begin position="13"/>
        <end position="76"/>
    </location>
</feature>
<dbReference type="InterPro" id="IPR005224">
    <property type="entry name" value="SfsA"/>
</dbReference>
<dbReference type="PANTHER" id="PTHR30545:SF2">
    <property type="entry name" value="SUGAR FERMENTATION STIMULATION PROTEIN A"/>
    <property type="match status" value="1"/>
</dbReference>
<dbReference type="Pfam" id="PF17746">
    <property type="entry name" value="SfsA_N"/>
    <property type="match status" value="1"/>
</dbReference>
<evidence type="ECO:0000259" key="3">
    <source>
        <dbReference type="Pfam" id="PF17746"/>
    </source>
</evidence>
<comment type="caution">
    <text evidence="4">The sequence shown here is derived from an EMBL/GenBank/DDBJ whole genome shotgun (WGS) entry which is preliminary data.</text>
</comment>
<gene>
    <name evidence="1" type="primary">sfsA</name>
    <name evidence="4" type="ORF">DFH45_001499</name>
</gene>
<dbReference type="AlphaFoldDB" id="A0A1S8R5R7"/>
<dbReference type="PANTHER" id="PTHR30545">
    <property type="entry name" value="SUGAR FERMENTATION STIMULATION PROTEIN A"/>
    <property type="match status" value="1"/>
</dbReference>
<evidence type="ECO:0000313" key="5">
    <source>
        <dbReference type="Proteomes" id="UP000821656"/>
    </source>
</evidence>
<comment type="similarity">
    <text evidence="1">Belongs to the SfsA family.</text>
</comment>
<organism evidence="4 5">
    <name type="scientific">Clostridium beijerinckii</name>
    <name type="common">Clostridium MP</name>
    <dbReference type="NCBI Taxonomy" id="1520"/>
    <lineage>
        <taxon>Bacteria</taxon>
        <taxon>Bacillati</taxon>
        <taxon>Bacillota</taxon>
        <taxon>Clostridia</taxon>
        <taxon>Eubacteriales</taxon>
        <taxon>Clostridiaceae</taxon>
        <taxon>Clostridium</taxon>
    </lineage>
</organism>